<dbReference type="AlphaFoldDB" id="A0A1H8DZX0"/>
<gene>
    <name evidence="7" type="ORF">SAMN02745977_00510</name>
</gene>
<keyword evidence="4 5" id="KW-0472">Membrane</keyword>
<feature type="transmembrane region" description="Helical" evidence="5">
    <location>
        <begin position="74"/>
        <end position="91"/>
    </location>
</feature>
<protein>
    <submittedName>
        <fullName evidence="7">Fusaric acid resistance protein-like</fullName>
    </submittedName>
</protein>
<keyword evidence="8" id="KW-1185">Reference proteome</keyword>
<sequence length="359" mass="39639">MTIRDILQNEWRHLVAIQPSERPWQLPFVAALTSGLPLAVGAWFGHMDYGLISSLGGLVFLYTPNTALPQRMAVLMMCGFGMSAGFALAQIGSFHRFSTIAVLTALALLVSLVTRFYRLQPPGALFFIMAAAIGAYMPHNVEAIPLRVGLLFMGSLLAVMLAFFYSLYMVRRIRPLPAQPLAPFDFQYVVYDSVWTAAFTGLSLVVAHALEMPSPYWVPVSCVVIMQNMSMRALWNKQVHRILGTFAGMVLAWGLLRLEPGPWEVCLLIMLLTFATEFLVVRHYGMAVIFITPMTILLAEAGSGMNLPVADIIQARVQDIVLGSVIGLIGGVFLHEARLRAWLSLRLFGVPFDPPARGK</sequence>
<dbReference type="RefSeq" id="WP_091813443.1">
    <property type="nucleotide sequence ID" value="NZ_FOCW01000001.1"/>
</dbReference>
<evidence type="ECO:0000256" key="4">
    <source>
        <dbReference type="ARBA" id="ARBA00023136"/>
    </source>
</evidence>
<evidence type="ECO:0000259" key="6">
    <source>
        <dbReference type="Pfam" id="PF13515"/>
    </source>
</evidence>
<accession>A0A1H8DZX0</accession>
<keyword evidence="2 5" id="KW-0812">Transmembrane</keyword>
<comment type="subcellular location">
    <subcellularLocation>
        <location evidence="1">Membrane</location>
        <topology evidence="1">Multi-pass membrane protein</topology>
    </subcellularLocation>
</comment>
<feature type="domain" description="Integral membrane bound transporter" evidence="6">
    <location>
        <begin position="203"/>
        <end position="329"/>
    </location>
</feature>
<feature type="transmembrane region" description="Helical" evidence="5">
    <location>
        <begin position="288"/>
        <end position="308"/>
    </location>
</feature>
<dbReference type="STRING" id="1121117.SAMN02745977_00510"/>
<evidence type="ECO:0000256" key="5">
    <source>
        <dbReference type="SAM" id="Phobius"/>
    </source>
</evidence>
<feature type="transmembrane region" description="Helical" evidence="5">
    <location>
        <begin position="239"/>
        <end position="256"/>
    </location>
</feature>
<dbReference type="InterPro" id="IPR049453">
    <property type="entry name" value="Memb_transporter_dom"/>
</dbReference>
<keyword evidence="3 5" id="KW-1133">Transmembrane helix</keyword>
<reference evidence="7 8" key="1">
    <citation type="submission" date="2016-10" db="EMBL/GenBank/DDBJ databases">
        <authorList>
            <person name="de Groot N.N."/>
        </authorList>
    </citation>
    <scope>NUCLEOTIDE SEQUENCE [LARGE SCALE GENOMIC DNA]</scope>
    <source>
        <strain evidence="7 8">DSM 15123</strain>
    </source>
</reference>
<feature type="transmembrane region" description="Helical" evidence="5">
    <location>
        <begin position="124"/>
        <end position="141"/>
    </location>
</feature>
<dbReference type="Pfam" id="PF13515">
    <property type="entry name" value="FUSC_2"/>
    <property type="match status" value="1"/>
</dbReference>
<name>A0A1H8DZX0_9BURK</name>
<proteinExistence type="predicted"/>
<evidence type="ECO:0000313" key="8">
    <source>
        <dbReference type="Proteomes" id="UP000199531"/>
    </source>
</evidence>
<evidence type="ECO:0000256" key="2">
    <source>
        <dbReference type="ARBA" id="ARBA00022692"/>
    </source>
</evidence>
<evidence type="ECO:0000256" key="1">
    <source>
        <dbReference type="ARBA" id="ARBA00004141"/>
    </source>
</evidence>
<evidence type="ECO:0000256" key="3">
    <source>
        <dbReference type="ARBA" id="ARBA00022989"/>
    </source>
</evidence>
<evidence type="ECO:0000313" key="7">
    <source>
        <dbReference type="EMBL" id="SEN12743.1"/>
    </source>
</evidence>
<feature type="transmembrane region" description="Helical" evidence="5">
    <location>
        <begin position="262"/>
        <end position="281"/>
    </location>
</feature>
<feature type="transmembrane region" description="Helical" evidence="5">
    <location>
        <begin position="97"/>
        <end position="117"/>
    </location>
</feature>
<feature type="transmembrane region" description="Helical" evidence="5">
    <location>
        <begin position="320"/>
        <end position="337"/>
    </location>
</feature>
<dbReference type="EMBL" id="FOCW01000001">
    <property type="protein sequence ID" value="SEN12743.1"/>
    <property type="molecule type" value="Genomic_DNA"/>
</dbReference>
<dbReference type="Proteomes" id="UP000199531">
    <property type="component" value="Unassembled WGS sequence"/>
</dbReference>
<feature type="transmembrane region" description="Helical" evidence="5">
    <location>
        <begin position="43"/>
        <end position="62"/>
    </location>
</feature>
<organism evidence="7 8">
    <name type="scientific">Brachymonas denitrificans DSM 15123</name>
    <dbReference type="NCBI Taxonomy" id="1121117"/>
    <lineage>
        <taxon>Bacteria</taxon>
        <taxon>Pseudomonadati</taxon>
        <taxon>Pseudomonadota</taxon>
        <taxon>Betaproteobacteria</taxon>
        <taxon>Burkholderiales</taxon>
        <taxon>Comamonadaceae</taxon>
        <taxon>Brachymonas</taxon>
    </lineage>
</organism>
<dbReference type="OrthoDB" id="581879at2"/>
<dbReference type="GO" id="GO:0016020">
    <property type="term" value="C:membrane"/>
    <property type="evidence" value="ECO:0007669"/>
    <property type="project" value="UniProtKB-SubCell"/>
</dbReference>
<feature type="transmembrane region" description="Helical" evidence="5">
    <location>
        <begin position="147"/>
        <end position="168"/>
    </location>
</feature>